<evidence type="ECO:0000313" key="2">
    <source>
        <dbReference type="EMBL" id="AHZ67131.1"/>
    </source>
</evidence>
<dbReference type="GO" id="GO:0016301">
    <property type="term" value="F:kinase activity"/>
    <property type="evidence" value="ECO:0007669"/>
    <property type="project" value="UniProtKB-KW"/>
</dbReference>
<dbReference type="InterPro" id="IPR001932">
    <property type="entry name" value="PPM-type_phosphatase-like_dom"/>
</dbReference>
<protein>
    <submittedName>
        <fullName evidence="2">Anti-sigma-regulatory factor (Ser/Thr protein kinase and phosphatase)</fullName>
    </submittedName>
</protein>
<gene>
    <name evidence="2" type="ORF">OU5_0052</name>
</gene>
<organism evidence="2 3">
    <name type="scientific">Pseudomonas mandelii JR-1</name>
    <dbReference type="NCBI Taxonomy" id="1147786"/>
    <lineage>
        <taxon>Bacteria</taxon>
        <taxon>Pseudomonadati</taxon>
        <taxon>Pseudomonadota</taxon>
        <taxon>Gammaproteobacteria</taxon>
        <taxon>Pseudomonadales</taxon>
        <taxon>Pseudomonadaceae</taxon>
        <taxon>Pseudomonas</taxon>
    </lineage>
</organism>
<dbReference type="PANTHER" id="PTHR35801">
    <property type="entry name" value="PHOSPHOSERINE PHOSPHATASE RSBX"/>
    <property type="match status" value="1"/>
</dbReference>
<feature type="domain" description="PPM-type phosphatase" evidence="1">
    <location>
        <begin position="143"/>
        <end position="333"/>
    </location>
</feature>
<dbReference type="InterPro" id="IPR036890">
    <property type="entry name" value="HATPase_C_sf"/>
</dbReference>
<dbReference type="InterPro" id="IPR036457">
    <property type="entry name" value="PPM-type-like_dom_sf"/>
</dbReference>
<keyword evidence="2" id="KW-0808">Transferase</keyword>
<keyword evidence="2" id="KW-0418">Kinase</keyword>
<dbReference type="EMBL" id="CP005960">
    <property type="protein sequence ID" value="AHZ67131.1"/>
    <property type="molecule type" value="Genomic_DNA"/>
</dbReference>
<dbReference type="SMART" id="SM00331">
    <property type="entry name" value="PP2C_SIG"/>
    <property type="match status" value="1"/>
</dbReference>
<reference evidence="2 3" key="1">
    <citation type="journal article" date="2012" name="J. Bacteriol.">
        <title>Genome sequence of cold-adapted Pseudomonas mandelii strain JR-1.</title>
        <authorList>
            <person name="Jang S.H."/>
            <person name="Kim J."/>
            <person name="Kim J."/>
            <person name="Hong S."/>
            <person name="Lee C."/>
        </authorList>
    </citation>
    <scope>NUCLEOTIDE SEQUENCE [LARGE SCALE GENOMIC DNA]</scope>
    <source>
        <strain evidence="2 3">JR-1</strain>
    </source>
</reference>
<dbReference type="SUPFAM" id="SSF55874">
    <property type="entry name" value="ATPase domain of HSP90 chaperone/DNA topoisomerase II/histidine kinase"/>
    <property type="match status" value="1"/>
</dbReference>
<dbReference type="Pfam" id="PF13581">
    <property type="entry name" value="HATPase_c_2"/>
    <property type="match status" value="1"/>
</dbReference>
<proteinExistence type="predicted"/>
<dbReference type="SUPFAM" id="SSF81606">
    <property type="entry name" value="PP2C-like"/>
    <property type="match status" value="1"/>
</dbReference>
<dbReference type="InterPro" id="IPR039248">
    <property type="entry name" value="Ptase_RsbX"/>
</dbReference>
<dbReference type="KEGG" id="pman:OU5_0052"/>
<dbReference type="InterPro" id="IPR003594">
    <property type="entry name" value="HATPase_dom"/>
</dbReference>
<dbReference type="PANTHER" id="PTHR35801:SF1">
    <property type="entry name" value="PHOSPHOSERINE PHOSPHATASE RSBX"/>
    <property type="match status" value="1"/>
</dbReference>
<dbReference type="HOGENOM" id="CLU_066586_0_0_6"/>
<dbReference type="Gene3D" id="3.60.40.10">
    <property type="entry name" value="PPM-type phosphatase domain"/>
    <property type="match status" value="1"/>
</dbReference>
<name>A0A024E3B6_9PSED</name>
<sequence>MDMNIGGLLTQVLLIEDSSQIGHARRTAQKLAEDNGFDATDAGRVALVATELASNVLKHAARGELHLRILPGSSANGIEILAVDRAQGFDLQACMADGFSTGGTQGIGLGAVSRQAEVFDVHTDSRGTVLLARLYPRASKAADLRIGISQHSLHNDPACGDVWHLAFDGANLSALVIDGLGHGEEAERAARAGEKAFALAPFASPVYLLEDIHQAMTGTRGGALAIAQFDGHLGTLRFTGIGNIGGSLISADKSRGLASHPGIVGGQYRKAQPFDYAHVNGHLLIMYSDGLQSRWNLHDYPGLVYRHPAVIAAVLHRDFCRGRDDVTVLVVALEAAHG</sequence>
<dbReference type="Gene3D" id="3.30.565.10">
    <property type="entry name" value="Histidine kinase-like ATPase, C-terminal domain"/>
    <property type="match status" value="1"/>
</dbReference>
<accession>A0A024E3B6</accession>
<evidence type="ECO:0000259" key="1">
    <source>
        <dbReference type="SMART" id="SM00331"/>
    </source>
</evidence>
<dbReference type="AlphaFoldDB" id="A0A024E3B6"/>
<evidence type="ECO:0000313" key="3">
    <source>
        <dbReference type="Proteomes" id="UP000026913"/>
    </source>
</evidence>
<dbReference type="Proteomes" id="UP000026913">
    <property type="component" value="Chromosome"/>
</dbReference>